<dbReference type="KEGG" id="plm:Plim_1658"/>
<gene>
    <name evidence="1" type="ordered locus">Plim_1658</name>
</gene>
<name>D5SWZ0_PLAL2</name>
<dbReference type="STRING" id="521674.Plim_1658"/>
<evidence type="ECO:0000313" key="2">
    <source>
        <dbReference type="Proteomes" id="UP000002220"/>
    </source>
</evidence>
<accession>D5SWZ0</accession>
<dbReference type="HOGENOM" id="CLU_3357654_0_0_0"/>
<proteinExistence type="predicted"/>
<reference evidence="1 2" key="1">
    <citation type="journal article" date="2010" name="Stand. Genomic Sci.">
        <title>Complete genome sequence of Planctomyces limnophilus type strain (Mu 290).</title>
        <authorList>
            <person name="Labutti K."/>
            <person name="Sikorski J."/>
            <person name="Schneider S."/>
            <person name="Nolan M."/>
            <person name="Lucas S."/>
            <person name="Glavina Del Rio T."/>
            <person name="Tice H."/>
            <person name="Cheng J.F."/>
            <person name="Goodwin L."/>
            <person name="Pitluck S."/>
            <person name="Liolios K."/>
            <person name="Ivanova N."/>
            <person name="Mavromatis K."/>
            <person name="Mikhailova N."/>
            <person name="Pati A."/>
            <person name="Chen A."/>
            <person name="Palaniappan K."/>
            <person name="Land M."/>
            <person name="Hauser L."/>
            <person name="Chang Y.J."/>
            <person name="Jeffries C.D."/>
            <person name="Tindall B.J."/>
            <person name="Rohde M."/>
            <person name="Goker M."/>
            <person name="Woyke T."/>
            <person name="Bristow J."/>
            <person name="Eisen J.A."/>
            <person name="Markowitz V."/>
            <person name="Hugenholtz P."/>
            <person name="Kyrpides N.C."/>
            <person name="Klenk H.P."/>
            <person name="Lapidus A."/>
        </authorList>
    </citation>
    <scope>NUCLEOTIDE SEQUENCE [LARGE SCALE GENOMIC DNA]</scope>
    <source>
        <strain evidence="2">ATCC 43296 / DSM 3776 / IFAM 1008 / 290</strain>
    </source>
</reference>
<protein>
    <submittedName>
        <fullName evidence="1">Uncharacterized protein</fullName>
    </submittedName>
</protein>
<sequence>MSQMTDGLSVGSAVTFSKESKKLSDVQNRFGRDITP</sequence>
<keyword evidence="2" id="KW-1185">Reference proteome</keyword>
<organism evidence="1 2">
    <name type="scientific">Planctopirus limnophila (strain ATCC 43296 / DSM 3776 / IFAM 1008 / Mu 290)</name>
    <name type="common">Planctomyces limnophilus</name>
    <dbReference type="NCBI Taxonomy" id="521674"/>
    <lineage>
        <taxon>Bacteria</taxon>
        <taxon>Pseudomonadati</taxon>
        <taxon>Planctomycetota</taxon>
        <taxon>Planctomycetia</taxon>
        <taxon>Planctomycetales</taxon>
        <taxon>Planctomycetaceae</taxon>
        <taxon>Planctopirus</taxon>
    </lineage>
</organism>
<dbReference type="AlphaFoldDB" id="D5SWZ0"/>
<dbReference type="Proteomes" id="UP000002220">
    <property type="component" value="Chromosome"/>
</dbReference>
<dbReference type="EMBL" id="CP001744">
    <property type="protein sequence ID" value="ADG67490.1"/>
    <property type="molecule type" value="Genomic_DNA"/>
</dbReference>
<evidence type="ECO:0000313" key="1">
    <source>
        <dbReference type="EMBL" id="ADG67490.1"/>
    </source>
</evidence>